<dbReference type="Gene3D" id="3.90.79.10">
    <property type="entry name" value="Nucleoside Triphosphate Pyrophosphohydrolase"/>
    <property type="match status" value="1"/>
</dbReference>
<dbReference type="GO" id="GO:0006753">
    <property type="term" value="P:nucleoside phosphate metabolic process"/>
    <property type="evidence" value="ECO:0007669"/>
    <property type="project" value="TreeGrafter"/>
</dbReference>
<keyword evidence="10" id="KW-1185">Reference proteome</keyword>
<evidence type="ECO:0000256" key="1">
    <source>
        <dbReference type="ARBA" id="ARBA00000847"/>
    </source>
</evidence>
<evidence type="ECO:0000256" key="3">
    <source>
        <dbReference type="ARBA" id="ARBA00007275"/>
    </source>
</evidence>
<dbReference type="RefSeq" id="WP_126725373.1">
    <property type="nucleotide sequence ID" value="NZ_RYZH01000018.1"/>
</dbReference>
<comment type="caution">
    <text evidence="9">The sequence shown here is derived from an EMBL/GenBank/DDBJ whole genome shotgun (WGS) entry which is preliminary data.</text>
</comment>
<evidence type="ECO:0000256" key="7">
    <source>
        <dbReference type="ARBA" id="ARBA00032272"/>
    </source>
</evidence>
<sequence>MSRPAQSHHAPGQDDRILYRGKKIDLALRPVTLSDGTTAEREVVLHRGAVALLPLLDGGARVCLIRNRRYAINKTLLEVPAGTIDPGEPPDACALRELREETGYIAGRLSLLTEWWVSPGLFTERMYLFRCDDLRPGPHARELDEQIEPVEVPWEQAVAMALDGRIEDAKSMLAILYWDRMRRESGA</sequence>
<dbReference type="PANTHER" id="PTHR11839">
    <property type="entry name" value="UDP/ADP-SUGAR PYROPHOSPHATASE"/>
    <property type="match status" value="1"/>
</dbReference>
<dbReference type="GO" id="GO:0016787">
    <property type="term" value="F:hydrolase activity"/>
    <property type="evidence" value="ECO:0007669"/>
    <property type="project" value="UniProtKB-KW"/>
</dbReference>
<comment type="cofactor">
    <cofactor evidence="2">
        <name>Mg(2+)</name>
        <dbReference type="ChEBI" id="CHEBI:18420"/>
    </cofactor>
</comment>
<dbReference type="InterPro" id="IPR000086">
    <property type="entry name" value="NUDIX_hydrolase_dom"/>
</dbReference>
<dbReference type="OrthoDB" id="9806150at2"/>
<dbReference type="PANTHER" id="PTHR11839:SF18">
    <property type="entry name" value="NUDIX HYDROLASE DOMAIN-CONTAINING PROTEIN"/>
    <property type="match status" value="1"/>
</dbReference>
<comment type="similarity">
    <text evidence="3">Belongs to the Nudix hydrolase family. NudK subfamily.</text>
</comment>
<name>A0A432MJT0_9BACT</name>
<protein>
    <recommendedName>
        <fullName evidence="4">GDP-mannose pyrophosphatase</fullName>
    </recommendedName>
    <alternativeName>
        <fullName evidence="6">GDP-mannose hydrolase</fullName>
    </alternativeName>
    <alternativeName>
        <fullName evidence="7">GDPMK</fullName>
    </alternativeName>
</protein>
<dbReference type="InterPro" id="IPR015797">
    <property type="entry name" value="NUDIX_hydrolase-like_dom_sf"/>
</dbReference>
<dbReference type="CDD" id="cd03424">
    <property type="entry name" value="NUDIX_ADPRase_Nudt5_UGPPase_Nudt14"/>
    <property type="match status" value="1"/>
</dbReference>
<evidence type="ECO:0000313" key="10">
    <source>
        <dbReference type="Proteomes" id="UP000280296"/>
    </source>
</evidence>
<dbReference type="GO" id="GO:0005829">
    <property type="term" value="C:cytosol"/>
    <property type="evidence" value="ECO:0007669"/>
    <property type="project" value="TreeGrafter"/>
</dbReference>
<dbReference type="EMBL" id="RYZH01000018">
    <property type="protein sequence ID" value="RUL87663.1"/>
    <property type="molecule type" value="Genomic_DNA"/>
</dbReference>
<dbReference type="SUPFAM" id="SSF55811">
    <property type="entry name" value="Nudix"/>
    <property type="match status" value="1"/>
</dbReference>
<dbReference type="Pfam" id="PF00293">
    <property type="entry name" value="NUDIX"/>
    <property type="match status" value="1"/>
</dbReference>
<accession>A0A432MJT0</accession>
<dbReference type="Proteomes" id="UP000280296">
    <property type="component" value="Unassembled WGS sequence"/>
</dbReference>
<evidence type="ECO:0000256" key="5">
    <source>
        <dbReference type="ARBA" id="ARBA00022801"/>
    </source>
</evidence>
<proteinExistence type="inferred from homology"/>
<evidence type="ECO:0000313" key="9">
    <source>
        <dbReference type="EMBL" id="RUL87663.1"/>
    </source>
</evidence>
<evidence type="ECO:0000259" key="8">
    <source>
        <dbReference type="PROSITE" id="PS51462"/>
    </source>
</evidence>
<evidence type="ECO:0000256" key="2">
    <source>
        <dbReference type="ARBA" id="ARBA00001946"/>
    </source>
</evidence>
<organism evidence="9 10">
    <name type="scientific">Tautonia sociabilis</name>
    <dbReference type="NCBI Taxonomy" id="2080755"/>
    <lineage>
        <taxon>Bacteria</taxon>
        <taxon>Pseudomonadati</taxon>
        <taxon>Planctomycetota</taxon>
        <taxon>Planctomycetia</taxon>
        <taxon>Isosphaerales</taxon>
        <taxon>Isosphaeraceae</taxon>
        <taxon>Tautonia</taxon>
    </lineage>
</organism>
<keyword evidence="5 9" id="KW-0378">Hydrolase</keyword>
<feature type="domain" description="Nudix hydrolase" evidence="8">
    <location>
        <begin position="45"/>
        <end position="174"/>
    </location>
</feature>
<comment type="catalytic activity">
    <reaction evidence="1">
        <text>GDP-alpha-D-mannose + H2O = alpha-D-mannose 1-phosphate + GMP + 2 H(+)</text>
        <dbReference type="Rhea" id="RHEA:27978"/>
        <dbReference type="ChEBI" id="CHEBI:15377"/>
        <dbReference type="ChEBI" id="CHEBI:15378"/>
        <dbReference type="ChEBI" id="CHEBI:57527"/>
        <dbReference type="ChEBI" id="CHEBI:58115"/>
        <dbReference type="ChEBI" id="CHEBI:58409"/>
    </reaction>
</comment>
<dbReference type="InterPro" id="IPR020084">
    <property type="entry name" value="NUDIX_hydrolase_CS"/>
</dbReference>
<dbReference type="PROSITE" id="PS00893">
    <property type="entry name" value="NUDIX_BOX"/>
    <property type="match status" value="1"/>
</dbReference>
<dbReference type="GO" id="GO:0019693">
    <property type="term" value="P:ribose phosphate metabolic process"/>
    <property type="evidence" value="ECO:0007669"/>
    <property type="project" value="TreeGrafter"/>
</dbReference>
<evidence type="ECO:0000256" key="6">
    <source>
        <dbReference type="ARBA" id="ARBA00032162"/>
    </source>
</evidence>
<dbReference type="AlphaFoldDB" id="A0A432MJT0"/>
<evidence type="ECO:0000256" key="4">
    <source>
        <dbReference type="ARBA" id="ARBA00016377"/>
    </source>
</evidence>
<gene>
    <name evidence="9" type="ORF">TsocGM_10765</name>
</gene>
<reference evidence="9 10" key="2">
    <citation type="submission" date="2019-01" db="EMBL/GenBank/DDBJ databases">
        <title>Tautonia sociabilis, a novel thermotolerant planctomycete of Isosphaeraceae family, isolated from a 4000 m deep subterranean habitat.</title>
        <authorList>
            <person name="Kovaleva O.L."/>
            <person name="Elcheninov A.G."/>
            <person name="Van Heerden E."/>
            <person name="Toshchakov S.V."/>
            <person name="Novikov A."/>
            <person name="Bonch-Osmolovskaya E.A."/>
            <person name="Kublanov I.V."/>
        </authorList>
    </citation>
    <scope>NUCLEOTIDE SEQUENCE [LARGE SCALE GENOMIC DNA]</scope>
    <source>
        <strain evidence="9 10">GM2012</strain>
    </source>
</reference>
<dbReference type="PROSITE" id="PS51462">
    <property type="entry name" value="NUDIX"/>
    <property type="match status" value="1"/>
</dbReference>
<reference evidence="9 10" key="1">
    <citation type="submission" date="2018-12" db="EMBL/GenBank/DDBJ databases">
        <authorList>
            <person name="Toschakov S.V."/>
        </authorList>
    </citation>
    <scope>NUCLEOTIDE SEQUENCE [LARGE SCALE GENOMIC DNA]</scope>
    <source>
        <strain evidence="9 10">GM2012</strain>
    </source>
</reference>